<dbReference type="GO" id="GO:0016787">
    <property type="term" value="F:hydrolase activity"/>
    <property type="evidence" value="ECO:0007669"/>
    <property type="project" value="UniProtKB-KW"/>
</dbReference>
<gene>
    <name evidence="6" type="ORF">BBAD15_g11000</name>
</gene>
<dbReference type="HOGENOM" id="CLU_009600_9_2_1"/>
<comment type="similarity">
    <text evidence="1">Belongs to the amidase family.</text>
</comment>
<evidence type="ECO:0000256" key="2">
    <source>
        <dbReference type="ARBA" id="ARBA00022801"/>
    </source>
</evidence>
<dbReference type="PANTHER" id="PTHR46072">
    <property type="entry name" value="AMIDASE-RELATED-RELATED"/>
    <property type="match status" value="1"/>
</dbReference>
<protein>
    <submittedName>
        <fullName evidence="6">Acetamidase</fullName>
    </submittedName>
</protein>
<proteinExistence type="inferred from homology"/>
<feature type="binding site" evidence="4">
    <location>
        <position position="218"/>
    </location>
    <ligand>
        <name>substrate</name>
    </ligand>
</feature>
<evidence type="ECO:0000313" key="7">
    <source>
        <dbReference type="Proteomes" id="UP000030106"/>
    </source>
</evidence>
<evidence type="ECO:0000259" key="5">
    <source>
        <dbReference type="Pfam" id="PF01425"/>
    </source>
</evidence>
<dbReference type="AlphaFoldDB" id="A0A0A2VBR5"/>
<evidence type="ECO:0000256" key="3">
    <source>
        <dbReference type="PIRSR" id="PIRSR001221-1"/>
    </source>
</evidence>
<accession>A0A0A2VBR5</accession>
<feature type="binding site" evidence="4">
    <location>
        <position position="192"/>
    </location>
    <ligand>
        <name>substrate</name>
    </ligand>
</feature>
<feature type="active site" description="Acyl-ester intermediate" evidence="3">
    <location>
        <position position="242"/>
    </location>
</feature>
<evidence type="ECO:0000313" key="6">
    <source>
        <dbReference type="EMBL" id="KGQ03762.1"/>
    </source>
</evidence>
<feature type="binding site" evidence="4">
    <location>
        <begin position="239"/>
        <end position="242"/>
    </location>
    <ligand>
        <name>substrate</name>
    </ligand>
</feature>
<comment type="caution">
    <text evidence="6">The sequence shown here is derived from an EMBL/GenBank/DDBJ whole genome shotgun (WGS) entry which is preliminary data.</text>
</comment>
<dbReference type="Gene3D" id="3.90.1300.10">
    <property type="entry name" value="Amidase signature (AS) domain"/>
    <property type="match status" value="1"/>
</dbReference>
<dbReference type="PIRSF" id="PIRSF001221">
    <property type="entry name" value="Amidase_fungi"/>
    <property type="match status" value="1"/>
</dbReference>
<dbReference type="STRING" id="1245745.A0A0A2VBR5"/>
<dbReference type="Pfam" id="PF01425">
    <property type="entry name" value="Amidase"/>
    <property type="match status" value="1"/>
</dbReference>
<feature type="domain" description="Amidase" evidence="5">
    <location>
        <begin position="78"/>
        <end position="551"/>
    </location>
</feature>
<dbReference type="InterPro" id="IPR036928">
    <property type="entry name" value="AS_sf"/>
</dbReference>
<dbReference type="InterPro" id="IPR023631">
    <property type="entry name" value="Amidase_dom"/>
</dbReference>
<feature type="active site" description="Charge relay system" evidence="3">
    <location>
        <position position="134"/>
    </location>
</feature>
<dbReference type="Proteomes" id="UP000030106">
    <property type="component" value="Unassembled WGS sequence"/>
</dbReference>
<dbReference type="SUPFAM" id="SSF75304">
    <property type="entry name" value="Amidase signature (AS) enzymes"/>
    <property type="match status" value="1"/>
</dbReference>
<keyword evidence="2" id="KW-0378">Hydrolase</keyword>
<organism evidence="6 7">
    <name type="scientific">Beauveria bassiana D1-5</name>
    <dbReference type="NCBI Taxonomy" id="1245745"/>
    <lineage>
        <taxon>Eukaryota</taxon>
        <taxon>Fungi</taxon>
        <taxon>Dikarya</taxon>
        <taxon>Ascomycota</taxon>
        <taxon>Pezizomycotina</taxon>
        <taxon>Sordariomycetes</taxon>
        <taxon>Hypocreomycetidae</taxon>
        <taxon>Hypocreales</taxon>
        <taxon>Cordycipitaceae</taxon>
        <taxon>Beauveria</taxon>
    </lineage>
</organism>
<dbReference type="PANTHER" id="PTHR46072:SF8">
    <property type="entry name" value="AMIDASE DOMAIN-CONTAINING PROTEIN"/>
    <property type="match status" value="1"/>
</dbReference>
<dbReference type="EMBL" id="ANFO01001169">
    <property type="protein sequence ID" value="KGQ03762.1"/>
    <property type="molecule type" value="Genomic_DNA"/>
</dbReference>
<sequence length="576" mass="63083">MSDISWRDRAAVKVADTASKIPPPWRLKPQDLQRAKEQKNLTGPFIESFLSQHEVEITTLDSCDLVEKLANRTLSSLEVSEAYCKTAAIAHQISICLHEIFFDQALQRAAELDRYFEENGKPSGSLHGLPVSLKDQFHVKGVDTTMGYIGWIDTFEGDTDPKRVRKVESQAVSELLLQGAVVYCKTSLPQTLMCGETINNLIGQTLNPINQGLSCGGSSGGEGALQALRGSSVGLGTDIGGSVRIPAAFCGLYSLKPTHNRISYRNVANTNPGQLNYASSVGVMGTSVDSLKLVLSALISTMPWLRDPNVVPISWRSDIEKSTLERVDSLGMAIDRPALKLGILFNDGFMTPHPPIARGLRMLRDALIKAGHTIVDWHPPHHQPAAHIHLLFLQSDGGHYIHKQLDLSGEPLIPPLRDIFKLRPPVSATTLEDLSIQGRNACEAYSDYWNSKSANDAQEVDGFIMPVAPHAAVIPGRYLYTGYTEVINLLDYTAAVIPVTTADKSVDLINPSLVPLNELDAKNWAGYDPEAYDGAPVGLQIVGRKYEEEKVWAIAKILDTILKNYKDTGRNESTTV</sequence>
<feature type="active site" description="Charge relay system" evidence="3">
    <location>
        <position position="218"/>
    </location>
</feature>
<evidence type="ECO:0000256" key="1">
    <source>
        <dbReference type="ARBA" id="ARBA00009199"/>
    </source>
</evidence>
<evidence type="ECO:0000256" key="4">
    <source>
        <dbReference type="PIRSR" id="PIRSR001221-2"/>
    </source>
</evidence>
<reference evidence="6 7" key="1">
    <citation type="submission" date="2012-10" db="EMBL/GenBank/DDBJ databases">
        <title>Genome sequencing and analysis of entomopathogenic fungi Beauveria bassiana D1-5.</title>
        <authorList>
            <person name="Li Q."/>
            <person name="Wang L."/>
            <person name="Zhang Z."/>
            <person name="Wang Q."/>
            <person name="Ren J."/>
            <person name="Wang M."/>
            <person name="Xu W."/>
            <person name="Wang J."/>
            <person name="Lu Y."/>
            <person name="Du Q."/>
            <person name="Sun Z."/>
        </authorList>
    </citation>
    <scope>NUCLEOTIDE SEQUENCE [LARGE SCALE GENOMIC DNA]</scope>
    <source>
        <strain evidence="6 7">D1-5</strain>
    </source>
</reference>
<dbReference type="eggNOG" id="KOG1212">
    <property type="taxonomic scope" value="Eukaryota"/>
</dbReference>
<dbReference type="OrthoDB" id="6428749at2759"/>
<name>A0A0A2VBR5_BEABA</name>